<evidence type="ECO:0000313" key="2">
    <source>
        <dbReference type="EMBL" id="CAG8843323.1"/>
    </source>
</evidence>
<evidence type="ECO:0000256" key="1">
    <source>
        <dbReference type="SAM" id="SignalP"/>
    </source>
</evidence>
<comment type="caution">
    <text evidence="2">The sequence shown here is derived from an EMBL/GenBank/DDBJ whole genome shotgun (WGS) entry which is preliminary data.</text>
</comment>
<evidence type="ECO:0000313" key="3">
    <source>
        <dbReference type="Proteomes" id="UP000789901"/>
    </source>
</evidence>
<keyword evidence="3" id="KW-1185">Reference proteome</keyword>
<feature type="non-terminal residue" evidence="2">
    <location>
        <position position="1"/>
    </location>
</feature>
<sequence>CCLSHKRFAWLYCGLHLLLAIGSSPKPVLPLVQSAALVV</sequence>
<reference evidence="2 3" key="1">
    <citation type="submission" date="2021-06" db="EMBL/GenBank/DDBJ databases">
        <authorList>
            <person name="Kallberg Y."/>
            <person name="Tangrot J."/>
            <person name="Rosling A."/>
        </authorList>
    </citation>
    <scope>NUCLEOTIDE SEQUENCE [LARGE SCALE GENOMIC DNA]</scope>
    <source>
        <strain evidence="2 3">120-4 pot B 10/14</strain>
    </source>
</reference>
<gene>
    <name evidence="2" type="ORF">GMARGA_LOCUS36481</name>
</gene>
<feature type="non-terminal residue" evidence="2">
    <location>
        <position position="39"/>
    </location>
</feature>
<dbReference type="EMBL" id="CAJVQB010072038">
    <property type="protein sequence ID" value="CAG8843323.1"/>
    <property type="molecule type" value="Genomic_DNA"/>
</dbReference>
<feature type="signal peptide" evidence="1">
    <location>
        <begin position="1"/>
        <end position="20"/>
    </location>
</feature>
<protein>
    <submittedName>
        <fullName evidence="2">6262_t:CDS:1</fullName>
    </submittedName>
</protein>
<keyword evidence="1" id="KW-0732">Signal</keyword>
<dbReference type="Proteomes" id="UP000789901">
    <property type="component" value="Unassembled WGS sequence"/>
</dbReference>
<name>A0ABN7WYM4_GIGMA</name>
<organism evidence="2 3">
    <name type="scientific">Gigaspora margarita</name>
    <dbReference type="NCBI Taxonomy" id="4874"/>
    <lineage>
        <taxon>Eukaryota</taxon>
        <taxon>Fungi</taxon>
        <taxon>Fungi incertae sedis</taxon>
        <taxon>Mucoromycota</taxon>
        <taxon>Glomeromycotina</taxon>
        <taxon>Glomeromycetes</taxon>
        <taxon>Diversisporales</taxon>
        <taxon>Gigasporaceae</taxon>
        <taxon>Gigaspora</taxon>
    </lineage>
</organism>
<feature type="chain" id="PRO_5045862701" evidence="1">
    <location>
        <begin position="21"/>
        <end position="39"/>
    </location>
</feature>
<accession>A0ABN7WYM4</accession>
<proteinExistence type="predicted"/>